<evidence type="ECO:0000313" key="2">
    <source>
        <dbReference type="EMBL" id="RYR17788.1"/>
    </source>
</evidence>
<keyword evidence="3" id="KW-1185">Reference proteome</keyword>
<keyword evidence="1" id="KW-1133">Transmembrane helix</keyword>
<evidence type="ECO:0000256" key="1">
    <source>
        <dbReference type="SAM" id="Phobius"/>
    </source>
</evidence>
<keyword evidence="1" id="KW-0812">Transmembrane</keyword>
<keyword evidence="1" id="KW-0472">Membrane</keyword>
<protein>
    <submittedName>
        <fullName evidence="2">Uncharacterized protein</fullName>
    </submittedName>
</protein>
<dbReference type="EMBL" id="SDMP01000013">
    <property type="protein sequence ID" value="RYR17788.1"/>
    <property type="molecule type" value="Genomic_DNA"/>
</dbReference>
<proteinExistence type="predicted"/>
<accession>A0A444ZUD4</accession>
<dbReference type="PANTHER" id="PTHR34780">
    <property type="entry name" value="OS08G0427800 PROTEIN"/>
    <property type="match status" value="1"/>
</dbReference>
<evidence type="ECO:0000313" key="3">
    <source>
        <dbReference type="Proteomes" id="UP000289738"/>
    </source>
</evidence>
<dbReference type="AlphaFoldDB" id="A0A444ZUD4"/>
<reference evidence="2 3" key="1">
    <citation type="submission" date="2019-01" db="EMBL/GenBank/DDBJ databases">
        <title>Sequencing of cultivated peanut Arachis hypogaea provides insights into genome evolution and oil improvement.</title>
        <authorList>
            <person name="Chen X."/>
        </authorList>
    </citation>
    <scope>NUCLEOTIDE SEQUENCE [LARGE SCALE GENOMIC DNA]</scope>
    <source>
        <strain evidence="3">cv. Fuhuasheng</strain>
        <tissue evidence="2">Leaves</tissue>
    </source>
</reference>
<dbReference type="PANTHER" id="PTHR34780:SF2">
    <property type="entry name" value="GENOME ASSEMBLY, CHROMOSOME: A02"/>
    <property type="match status" value="1"/>
</dbReference>
<sequence>MEGGRFGRYEFKIIQMEEGKEKEMGLGVHSQVIKIKKETEKIKHPSLRRVNSRDVNRLRSRSPLGLAHPARPFLLDDDFLSYEFIGVASVMLLFCFCFYSASASILGWFWRRRGKGIFVQRTSLKQTETFGNIL</sequence>
<name>A0A444ZUD4_ARAHY</name>
<organism evidence="2 3">
    <name type="scientific">Arachis hypogaea</name>
    <name type="common">Peanut</name>
    <dbReference type="NCBI Taxonomy" id="3818"/>
    <lineage>
        <taxon>Eukaryota</taxon>
        <taxon>Viridiplantae</taxon>
        <taxon>Streptophyta</taxon>
        <taxon>Embryophyta</taxon>
        <taxon>Tracheophyta</taxon>
        <taxon>Spermatophyta</taxon>
        <taxon>Magnoliopsida</taxon>
        <taxon>eudicotyledons</taxon>
        <taxon>Gunneridae</taxon>
        <taxon>Pentapetalae</taxon>
        <taxon>rosids</taxon>
        <taxon>fabids</taxon>
        <taxon>Fabales</taxon>
        <taxon>Fabaceae</taxon>
        <taxon>Papilionoideae</taxon>
        <taxon>50 kb inversion clade</taxon>
        <taxon>dalbergioids sensu lato</taxon>
        <taxon>Dalbergieae</taxon>
        <taxon>Pterocarpus clade</taxon>
        <taxon>Arachis</taxon>
    </lineage>
</organism>
<feature type="transmembrane region" description="Helical" evidence="1">
    <location>
        <begin position="84"/>
        <end position="110"/>
    </location>
</feature>
<comment type="caution">
    <text evidence="2">The sequence shown here is derived from an EMBL/GenBank/DDBJ whole genome shotgun (WGS) entry which is preliminary data.</text>
</comment>
<dbReference type="Proteomes" id="UP000289738">
    <property type="component" value="Chromosome B03"/>
</dbReference>
<gene>
    <name evidence="2" type="ORF">Ahy_B03g062466</name>
</gene>